<sequence length="116" mass="13249">MEENIAKIKEASRLMVDNIFNFEGRTSRGNYWWAGVGLFGLAIIVGILDSVSHFLGNIGILILFVLSLALTVRRYHDVGKPWYYMVWQALFPPFGLYFLIKKGDESTNKYGEPDNN</sequence>
<evidence type="ECO:0000256" key="1">
    <source>
        <dbReference type="SAM" id="Phobius"/>
    </source>
</evidence>
<feature type="transmembrane region" description="Helical" evidence="1">
    <location>
        <begin position="55"/>
        <end position="76"/>
    </location>
</feature>
<feature type="transmembrane region" description="Helical" evidence="1">
    <location>
        <begin position="31"/>
        <end position="48"/>
    </location>
</feature>
<organism evidence="2 3">
    <name type="scientific">Vagococcus proximus</name>
    <dbReference type="NCBI Taxonomy" id="2991417"/>
    <lineage>
        <taxon>Bacteria</taxon>
        <taxon>Bacillati</taxon>
        <taxon>Bacillota</taxon>
        <taxon>Bacilli</taxon>
        <taxon>Lactobacillales</taxon>
        <taxon>Enterococcaceae</taxon>
        <taxon>Vagococcus</taxon>
    </lineage>
</organism>
<dbReference type="Proteomes" id="UP001147148">
    <property type="component" value="Unassembled WGS sequence"/>
</dbReference>
<gene>
    <name evidence="2" type="ORF">OL233_04655</name>
</gene>
<protein>
    <submittedName>
        <fullName evidence="2">DUF805 domain-containing protein</fullName>
    </submittedName>
</protein>
<evidence type="ECO:0000313" key="3">
    <source>
        <dbReference type="Proteomes" id="UP001147148"/>
    </source>
</evidence>
<dbReference type="InterPro" id="IPR008523">
    <property type="entry name" value="DUF805"/>
</dbReference>
<keyword evidence="1" id="KW-0812">Transmembrane</keyword>
<dbReference type="Pfam" id="PF05656">
    <property type="entry name" value="DUF805"/>
    <property type="match status" value="1"/>
</dbReference>
<name>A0ABT5X0R0_9ENTE</name>
<keyword evidence="1" id="KW-1133">Transmembrane helix</keyword>
<proteinExistence type="predicted"/>
<evidence type="ECO:0000313" key="2">
    <source>
        <dbReference type="EMBL" id="MDF0479574.1"/>
    </source>
</evidence>
<accession>A0ABT5X0R0</accession>
<reference evidence="2" key="1">
    <citation type="submission" date="2022-10" db="EMBL/GenBank/DDBJ databases">
        <title>Vagococcus sp. isolated from poultry meat.</title>
        <authorList>
            <person name="Johansson P."/>
            <person name="Bjorkroth J."/>
        </authorList>
    </citation>
    <scope>NUCLEOTIDE SEQUENCE</scope>
    <source>
        <strain evidence="2">PNs007</strain>
    </source>
</reference>
<dbReference type="PANTHER" id="PTHR34980">
    <property type="entry name" value="INNER MEMBRANE PROTEIN-RELATED-RELATED"/>
    <property type="match status" value="1"/>
</dbReference>
<keyword evidence="3" id="KW-1185">Reference proteome</keyword>
<dbReference type="EMBL" id="JAPDSH010000003">
    <property type="protein sequence ID" value="MDF0479574.1"/>
    <property type="molecule type" value="Genomic_DNA"/>
</dbReference>
<feature type="transmembrane region" description="Helical" evidence="1">
    <location>
        <begin position="82"/>
        <end position="100"/>
    </location>
</feature>
<keyword evidence="1" id="KW-0472">Membrane</keyword>
<comment type="caution">
    <text evidence="2">The sequence shown here is derived from an EMBL/GenBank/DDBJ whole genome shotgun (WGS) entry which is preliminary data.</text>
</comment>